<evidence type="ECO:0000259" key="8">
    <source>
        <dbReference type="PROSITE" id="PS50048"/>
    </source>
</evidence>
<feature type="compositionally biased region" description="Low complexity" evidence="7">
    <location>
        <begin position="217"/>
        <end position="231"/>
    </location>
</feature>
<dbReference type="InterPro" id="IPR036864">
    <property type="entry name" value="Zn2-C6_fun-type_DNA-bd_sf"/>
</dbReference>
<dbReference type="CDD" id="cd00067">
    <property type="entry name" value="GAL4"/>
    <property type="match status" value="1"/>
</dbReference>
<feature type="compositionally biased region" description="Low complexity" evidence="7">
    <location>
        <begin position="166"/>
        <end position="184"/>
    </location>
</feature>
<keyword evidence="10" id="KW-1185">Reference proteome</keyword>
<accession>A0A163IW56</accession>
<sequence>MDDLRHDPPRQKRLKVARACSECRRKKTKCDNGRPCAPCTKSCSDCQYTTPQFGHQRQSITKSSQLAGSGTLTMIATTTTTAPATATSITSASTVATSCTFEDSTSTITGVELESQSYNNVRLRSPSKRPMSYTIQAIEQRLLEIEKTLGLLLQRHYPSLPPLVVSPPSSSTSSASTTSSLSTANASHSQIETATETSGTKDYNSGKSAHHFKQHRPSSISPSSTLILPPLQTRLTSPPSHNIDIVPLIPSLSATSGPTLSYETHQLFDRKIPGLTSLLQHGKEDPGNLNEQQPTYHHHHHYHHHHLNPIPPSCIP</sequence>
<dbReference type="GO" id="GO:0000981">
    <property type="term" value="F:DNA-binding transcription factor activity, RNA polymerase II-specific"/>
    <property type="evidence" value="ECO:0007669"/>
    <property type="project" value="InterPro"/>
</dbReference>
<dbReference type="GO" id="GO:0005634">
    <property type="term" value="C:nucleus"/>
    <property type="evidence" value="ECO:0007669"/>
    <property type="project" value="UniProtKB-SubCell"/>
</dbReference>
<dbReference type="GO" id="GO:0043565">
    <property type="term" value="F:sequence-specific DNA binding"/>
    <property type="evidence" value="ECO:0007669"/>
    <property type="project" value="TreeGrafter"/>
</dbReference>
<evidence type="ECO:0000256" key="2">
    <source>
        <dbReference type="ARBA" id="ARBA00022833"/>
    </source>
</evidence>
<dbReference type="InterPro" id="IPR051711">
    <property type="entry name" value="Stress_Response_Reg"/>
</dbReference>
<keyword evidence="4" id="KW-0238">DNA-binding</keyword>
<protein>
    <recommendedName>
        <fullName evidence="8">Zn(2)-C6 fungal-type domain-containing protein</fullName>
    </recommendedName>
</protein>
<comment type="subcellular location">
    <subcellularLocation>
        <location evidence="1">Nucleus</location>
    </subcellularLocation>
</comment>
<dbReference type="OMA" id="PRNEMIN"/>
<dbReference type="GO" id="GO:0008270">
    <property type="term" value="F:zinc ion binding"/>
    <property type="evidence" value="ECO:0007669"/>
    <property type="project" value="InterPro"/>
</dbReference>
<dbReference type="OrthoDB" id="3362851at2759"/>
<proteinExistence type="predicted"/>
<evidence type="ECO:0000256" key="3">
    <source>
        <dbReference type="ARBA" id="ARBA00023015"/>
    </source>
</evidence>
<dbReference type="InParanoid" id="A0A163IW56"/>
<reference evidence="9" key="1">
    <citation type="submission" date="2016-04" db="EMBL/GenBank/DDBJ databases">
        <authorList>
            <person name="Evans L.H."/>
            <person name="Alamgir A."/>
            <person name="Owens N."/>
            <person name="Weber N.D."/>
            <person name="Virtaneva K."/>
            <person name="Barbian K."/>
            <person name="Babar A."/>
            <person name="Rosenke K."/>
        </authorList>
    </citation>
    <scope>NUCLEOTIDE SEQUENCE [LARGE SCALE GENOMIC DNA]</scope>
    <source>
        <strain evidence="9">CBS 101.48</strain>
    </source>
</reference>
<keyword evidence="5" id="KW-0804">Transcription</keyword>
<evidence type="ECO:0000313" key="10">
    <source>
        <dbReference type="Proteomes" id="UP000078561"/>
    </source>
</evidence>
<dbReference type="SUPFAM" id="SSF57701">
    <property type="entry name" value="Zn2/Cys6 DNA-binding domain"/>
    <property type="match status" value="1"/>
</dbReference>
<keyword evidence="3" id="KW-0805">Transcription regulation</keyword>
<gene>
    <name evidence="9" type="primary">ABSGL_01036.1 scaffold 1223</name>
</gene>
<dbReference type="GO" id="GO:0045944">
    <property type="term" value="P:positive regulation of transcription by RNA polymerase II"/>
    <property type="evidence" value="ECO:0007669"/>
    <property type="project" value="TreeGrafter"/>
</dbReference>
<dbReference type="PROSITE" id="PS00463">
    <property type="entry name" value="ZN2_CY6_FUNGAL_1"/>
    <property type="match status" value="1"/>
</dbReference>
<dbReference type="PANTHER" id="PTHR47540:SF1">
    <property type="entry name" value="ACTIVATOR OF STRESS GENES 1-RELATED"/>
    <property type="match status" value="1"/>
</dbReference>
<feature type="domain" description="Zn(2)-C6 fungal-type" evidence="8">
    <location>
        <begin position="19"/>
        <end position="48"/>
    </location>
</feature>
<dbReference type="Pfam" id="PF00172">
    <property type="entry name" value="Zn_clus"/>
    <property type="match status" value="1"/>
</dbReference>
<name>A0A163IW56_ABSGL</name>
<dbReference type="PROSITE" id="PS50048">
    <property type="entry name" value="ZN2_CY6_FUNGAL_2"/>
    <property type="match status" value="1"/>
</dbReference>
<feature type="region of interest" description="Disordered" evidence="7">
    <location>
        <begin position="164"/>
        <end position="232"/>
    </location>
</feature>
<evidence type="ECO:0000256" key="6">
    <source>
        <dbReference type="ARBA" id="ARBA00023242"/>
    </source>
</evidence>
<feature type="compositionally biased region" description="Polar residues" evidence="7">
    <location>
        <begin position="185"/>
        <end position="207"/>
    </location>
</feature>
<dbReference type="SMART" id="SM00066">
    <property type="entry name" value="GAL4"/>
    <property type="match status" value="1"/>
</dbReference>
<dbReference type="AlphaFoldDB" id="A0A163IW56"/>
<evidence type="ECO:0000256" key="1">
    <source>
        <dbReference type="ARBA" id="ARBA00004123"/>
    </source>
</evidence>
<evidence type="ECO:0000256" key="4">
    <source>
        <dbReference type="ARBA" id="ARBA00023125"/>
    </source>
</evidence>
<feature type="region of interest" description="Disordered" evidence="7">
    <location>
        <begin position="283"/>
        <end position="316"/>
    </location>
</feature>
<dbReference type="STRING" id="4829.A0A163IW56"/>
<organism evidence="9">
    <name type="scientific">Absidia glauca</name>
    <name type="common">Pin mould</name>
    <dbReference type="NCBI Taxonomy" id="4829"/>
    <lineage>
        <taxon>Eukaryota</taxon>
        <taxon>Fungi</taxon>
        <taxon>Fungi incertae sedis</taxon>
        <taxon>Mucoromycota</taxon>
        <taxon>Mucoromycotina</taxon>
        <taxon>Mucoromycetes</taxon>
        <taxon>Mucorales</taxon>
        <taxon>Cunninghamellaceae</taxon>
        <taxon>Absidia</taxon>
    </lineage>
</organism>
<dbReference type="PANTHER" id="PTHR47540">
    <property type="entry name" value="THIAMINE REPRESSIBLE GENES REGULATORY PROTEIN THI5"/>
    <property type="match status" value="1"/>
</dbReference>
<feature type="compositionally biased region" description="Basic residues" evidence="7">
    <location>
        <begin position="296"/>
        <end position="307"/>
    </location>
</feature>
<evidence type="ECO:0000313" key="9">
    <source>
        <dbReference type="EMBL" id="SAL95695.1"/>
    </source>
</evidence>
<evidence type="ECO:0000256" key="5">
    <source>
        <dbReference type="ARBA" id="ARBA00023163"/>
    </source>
</evidence>
<dbReference type="InterPro" id="IPR001138">
    <property type="entry name" value="Zn2Cys6_DnaBD"/>
</dbReference>
<keyword evidence="6" id="KW-0539">Nucleus</keyword>
<keyword evidence="2" id="KW-0862">Zinc</keyword>
<dbReference type="EMBL" id="LT550481">
    <property type="protein sequence ID" value="SAL95695.1"/>
    <property type="molecule type" value="Genomic_DNA"/>
</dbReference>
<dbReference type="Proteomes" id="UP000078561">
    <property type="component" value="Unassembled WGS sequence"/>
</dbReference>
<evidence type="ECO:0000256" key="7">
    <source>
        <dbReference type="SAM" id="MobiDB-lite"/>
    </source>
</evidence>
<dbReference type="Gene3D" id="4.10.240.10">
    <property type="entry name" value="Zn(2)-C6 fungal-type DNA-binding domain"/>
    <property type="match status" value="1"/>
</dbReference>